<feature type="compositionally biased region" description="Gly residues" evidence="1">
    <location>
        <begin position="414"/>
        <end position="423"/>
    </location>
</feature>
<feature type="compositionally biased region" description="Low complexity" evidence="1">
    <location>
        <begin position="627"/>
        <end position="653"/>
    </location>
</feature>
<keyword evidence="3" id="KW-1185">Reference proteome</keyword>
<comment type="caution">
    <text evidence="2">The sequence shown here is derived from an EMBL/GenBank/DDBJ whole genome shotgun (WGS) entry which is preliminary data.</text>
</comment>
<feature type="compositionally biased region" description="Low complexity" evidence="1">
    <location>
        <begin position="552"/>
        <end position="579"/>
    </location>
</feature>
<protein>
    <submittedName>
        <fullName evidence="2">Uncharacterized protein</fullName>
    </submittedName>
</protein>
<accession>A0A150H1H4</accession>
<gene>
    <name evidence="2" type="ORF">GPECTOR_2g1268</name>
</gene>
<sequence>MGPALSGEPSSTASAGMPSGGHFGGVFGSPVPCHSLASELSLRPTPGGFAMPYGPSLGSVCDSGFPSAGPGPGAGGSSASRFSRMPSEPLPPGLGSAGAVRRLDMTPSPFGAARSRVMGAAGDRGSAGAVRGGGGGGGPAPAPAPGAARAVSIPFSRPTAMGLGSTYPGGAVPSGALSRSLDLGPDPSLGAILTEPITPGLYGPGPGYGFGNGSGGYGVLVGQGPEPGRWREAGDVSWHAGLRSRGPYGSGGIQPASFGMYGSPGRSGPYGGMRRYTSGAVSNMHRRRPPGGGYGSGSGVPSQWAGVGGAFSGSAAANAVTAAAALTPSFQRDSLRTLAEKTAAAAAVSAAPEPDPATLSSLGSSLTGSSTGGRLLAPFRVLREVMGGGGGGHQRRHAAGVDGSPLPGQAPAVRGGGGGGGGPLEPPSFSRRAVTPVGLDSDGEEDGGTAGGPAVLAVALGTSAGAAGMPVPPRAGAGGSRLEACSGLGAAFGPGGSAGGGGANGSASDSDGGGSPPHSPRAHPGLSALPRAGSFAEALRIGKASLSTVPESGPSTASAGPSSLTSVPGGATADGAAGPAAGGGAAGGGGACDGGEGDGGGGGGGGDGPVGEGAVDSTAVADAAQCSSAGGSPPWSAAREGGAAAGSPAPAAARGRRLVQELVSGAVRKARSVSGSRHTGVGGEGI</sequence>
<evidence type="ECO:0000313" key="3">
    <source>
        <dbReference type="Proteomes" id="UP000075714"/>
    </source>
</evidence>
<proteinExistence type="predicted"/>
<dbReference type="AlphaFoldDB" id="A0A150H1H4"/>
<evidence type="ECO:0000256" key="1">
    <source>
        <dbReference type="SAM" id="MobiDB-lite"/>
    </source>
</evidence>
<feature type="region of interest" description="Disordered" evidence="1">
    <location>
        <begin position="122"/>
        <end position="148"/>
    </location>
</feature>
<feature type="region of interest" description="Disordered" evidence="1">
    <location>
        <begin position="499"/>
        <end position="528"/>
    </location>
</feature>
<feature type="region of interest" description="Disordered" evidence="1">
    <location>
        <begin position="64"/>
        <end position="100"/>
    </location>
</feature>
<feature type="region of interest" description="Disordered" evidence="1">
    <location>
        <begin position="347"/>
        <end position="370"/>
    </location>
</feature>
<reference evidence="3" key="1">
    <citation type="journal article" date="2016" name="Nat. Commun.">
        <title>The Gonium pectorale genome demonstrates co-option of cell cycle regulation during the evolution of multicellularity.</title>
        <authorList>
            <person name="Hanschen E.R."/>
            <person name="Marriage T.N."/>
            <person name="Ferris P.J."/>
            <person name="Hamaji T."/>
            <person name="Toyoda A."/>
            <person name="Fujiyama A."/>
            <person name="Neme R."/>
            <person name="Noguchi H."/>
            <person name="Minakuchi Y."/>
            <person name="Suzuki M."/>
            <person name="Kawai-Toyooka H."/>
            <person name="Smith D.R."/>
            <person name="Sparks H."/>
            <person name="Anderson J."/>
            <person name="Bakaric R."/>
            <person name="Luria V."/>
            <person name="Karger A."/>
            <person name="Kirschner M.W."/>
            <person name="Durand P.M."/>
            <person name="Michod R.E."/>
            <person name="Nozaki H."/>
            <person name="Olson B.J."/>
        </authorList>
    </citation>
    <scope>NUCLEOTIDE SEQUENCE [LARGE SCALE GENOMIC DNA]</scope>
    <source>
        <strain evidence="3">NIES-2863</strain>
    </source>
</reference>
<dbReference type="EMBL" id="LSYV01000003">
    <property type="protein sequence ID" value="KXZ55718.1"/>
    <property type="molecule type" value="Genomic_DNA"/>
</dbReference>
<feature type="compositionally biased region" description="Gly residues" evidence="1">
    <location>
        <begin position="130"/>
        <end position="139"/>
    </location>
</feature>
<evidence type="ECO:0000313" key="2">
    <source>
        <dbReference type="EMBL" id="KXZ55718.1"/>
    </source>
</evidence>
<name>A0A150H1H4_GONPE</name>
<feature type="region of interest" description="Disordered" evidence="1">
    <location>
        <begin position="386"/>
        <end position="453"/>
    </location>
</feature>
<feature type="region of interest" description="Disordered" evidence="1">
    <location>
        <begin position="622"/>
        <end position="653"/>
    </location>
</feature>
<organism evidence="2 3">
    <name type="scientific">Gonium pectorale</name>
    <name type="common">Green alga</name>
    <dbReference type="NCBI Taxonomy" id="33097"/>
    <lineage>
        <taxon>Eukaryota</taxon>
        <taxon>Viridiplantae</taxon>
        <taxon>Chlorophyta</taxon>
        <taxon>core chlorophytes</taxon>
        <taxon>Chlorophyceae</taxon>
        <taxon>CS clade</taxon>
        <taxon>Chlamydomonadales</taxon>
        <taxon>Volvocaceae</taxon>
        <taxon>Gonium</taxon>
    </lineage>
</organism>
<dbReference type="Proteomes" id="UP000075714">
    <property type="component" value="Unassembled WGS sequence"/>
</dbReference>
<feature type="region of interest" description="Disordered" evidence="1">
    <location>
        <begin position="547"/>
        <end position="588"/>
    </location>
</feature>
<dbReference type="STRING" id="33097.A0A150H1H4"/>